<dbReference type="Proteomes" id="UP000634136">
    <property type="component" value="Unassembled WGS sequence"/>
</dbReference>
<comment type="caution">
    <text evidence="1">The sequence shown here is derived from an EMBL/GenBank/DDBJ whole genome shotgun (WGS) entry which is preliminary data.</text>
</comment>
<keyword evidence="2" id="KW-1185">Reference proteome</keyword>
<evidence type="ECO:0000313" key="1">
    <source>
        <dbReference type="EMBL" id="KAF7821767.1"/>
    </source>
</evidence>
<name>A0A834WGD0_9FABA</name>
<accession>A0A834WGD0</accession>
<dbReference type="AlphaFoldDB" id="A0A834WGD0"/>
<organism evidence="1 2">
    <name type="scientific">Senna tora</name>
    <dbReference type="NCBI Taxonomy" id="362788"/>
    <lineage>
        <taxon>Eukaryota</taxon>
        <taxon>Viridiplantae</taxon>
        <taxon>Streptophyta</taxon>
        <taxon>Embryophyta</taxon>
        <taxon>Tracheophyta</taxon>
        <taxon>Spermatophyta</taxon>
        <taxon>Magnoliopsida</taxon>
        <taxon>eudicotyledons</taxon>
        <taxon>Gunneridae</taxon>
        <taxon>Pentapetalae</taxon>
        <taxon>rosids</taxon>
        <taxon>fabids</taxon>
        <taxon>Fabales</taxon>
        <taxon>Fabaceae</taxon>
        <taxon>Caesalpinioideae</taxon>
        <taxon>Cassia clade</taxon>
        <taxon>Senna</taxon>
    </lineage>
</organism>
<protein>
    <submittedName>
        <fullName evidence="1">Uncharacterized protein</fullName>
    </submittedName>
</protein>
<proteinExistence type="predicted"/>
<gene>
    <name evidence="1" type="ORF">G2W53_027222</name>
</gene>
<dbReference type="EMBL" id="JAAIUW010000008">
    <property type="protein sequence ID" value="KAF7821767.1"/>
    <property type="molecule type" value="Genomic_DNA"/>
</dbReference>
<sequence length="91" mass="10323">MASQFVFATANGSEKVYGVEKRQLVLMDDQEFSLKYLRMPLRPLIGSYLGWPQCLLPSLPLSLQISQILRGSSWQVVMAKGSESLYRLVAW</sequence>
<evidence type="ECO:0000313" key="2">
    <source>
        <dbReference type="Proteomes" id="UP000634136"/>
    </source>
</evidence>
<reference evidence="1" key="1">
    <citation type="submission" date="2020-09" db="EMBL/GenBank/DDBJ databases">
        <title>Genome-Enabled Discovery of Anthraquinone Biosynthesis in Senna tora.</title>
        <authorList>
            <person name="Kang S.-H."/>
            <person name="Pandey R.P."/>
            <person name="Lee C.-M."/>
            <person name="Sim J.-S."/>
            <person name="Jeong J.-T."/>
            <person name="Choi B.-S."/>
            <person name="Jung M."/>
            <person name="Ginzburg D."/>
            <person name="Zhao K."/>
            <person name="Won S.Y."/>
            <person name="Oh T.-J."/>
            <person name="Yu Y."/>
            <person name="Kim N.-H."/>
            <person name="Lee O.R."/>
            <person name="Lee T.-H."/>
            <person name="Bashyal P."/>
            <person name="Kim T.-S."/>
            <person name="Lee W.-H."/>
            <person name="Kawkins C."/>
            <person name="Kim C.-K."/>
            <person name="Kim J.S."/>
            <person name="Ahn B.O."/>
            <person name="Rhee S.Y."/>
            <person name="Sohng J.K."/>
        </authorList>
    </citation>
    <scope>NUCLEOTIDE SEQUENCE</scope>
    <source>
        <tissue evidence="1">Leaf</tissue>
    </source>
</reference>